<name>A0A239C6G4_9ACTN</name>
<evidence type="ECO:0000313" key="8">
    <source>
        <dbReference type="Proteomes" id="UP000198318"/>
    </source>
</evidence>
<dbReference type="Gene3D" id="1.10.357.10">
    <property type="entry name" value="Tetracycline Repressor, domain 2"/>
    <property type="match status" value="1"/>
</dbReference>
<dbReference type="RefSeq" id="WP_218826492.1">
    <property type="nucleotide sequence ID" value="NZ_FZOR01000001.1"/>
</dbReference>
<dbReference type="SUPFAM" id="SSF46689">
    <property type="entry name" value="Homeodomain-like"/>
    <property type="match status" value="1"/>
</dbReference>
<proteinExistence type="predicted"/>
<dbReference type="Gene3D" id="1.10.10.60">
    <property type="entry name" value="Homeodomain-like"/>
    <property type="match status" value="1"/>
</dbReference>
<keyword evidence="1" id="KW-0805">Transcription regulation</keyword>
<dbReference type="EMBL" id="FZOR01000001">
    <property type="protein sequence ID" value="SNS15816.1"/>
    <property type="molecule type" value="Genomic_DNA"/>
</dbReference>
<evidence type="ECO:0000256" key="5">
    <source>
        <dbReference type="SAM" id="MobiDB-lite"/>
    </source>
</evidence>
<dbReference type="PROSITE" id="PS50977">
    <property type="entry name" value="HTH_TETR_2"/>
    <property type="match status" value="1"/>
</dbReference>
<sequence>MTSGRQALADTPGSGRVQRRRGRRTKEILTTAAELFGERGFDAVSLEDVAERLDVTKGSLYYYFRSKDELGTAAIESLGNDWTDRLERLPAARTGTPAERLRALLHEHISIAVREYPAGLRLFLVPRDWPADTAARIKALRRRHNEIFRSVIEEGVRSGEFTVTGIGTTLQCMHAAMSQAPTWCTHLPEPARAAAIDELTETLLMLVGHTPNPDTTL</sequence>
<evidence type="ECO:0000313" key="7">
    <source>
        <dbReference type="EMBL" id="SNS15816.1"/>
    </source>
</evidence>
<dbReference type="PRINTS" id="PR00455">
    <property type="entry name" value="HTHTETR"/>
</dbReference>
<dbReference type="InterPro" id="IPR036271">
    <property type="entry name" value="Tet_transcr_reg_TetR-rel_C_sf"/>
</dbReference>
<dbReference type="Proteomes" id="UP000198318">
    <property type="component" value="Unassembled WGS sequence"/>
</dbReference>
<dbReference type="SUPFAM" id="SSF48498">
    <property type="entry name" value="Tetracyclin repressor-like, C-terminal domain"/>
    <property type="match status" value="1"/>
</dbReference>
<dbReference type="InterPro" id="IPR023772">
    <property type="entry name" value="DNA-bd_HTH_TetR-type_CS"/>
</dbReference>
<dbReference type="AlphaFoldDB" id="A0A239C6G4"/>
<dbReference type="PANTHER" id="PTHR30055">
    <property type="entry name" value="HTH-TYPE TRANSCRIPTIONAL REGULATOR RUTR"/>
    <property type="match status" value="1"/>
</dbReference>
<dbReference type="Pfam" id="PF17932">
    <property type="entry name" value="TetR_C_24"/>
    <property type="match status" value="1"/>
</dbReference>
<dbReference type="InterPro" id="IPR001647">
    <property type="entry name" value="HTH_TetR"/>
</dbReference>
<evidence type="ECO:0000256" key="3">
    <source>
        <dbReference type="ARBA" id="ARBA00023163"/>
    </source>
</evidence>
<gene>
    <name evidence="7" type="ORF">SAMN05443665_1001255</name>
</gene>
<feature type="domain" description="HTH tetR-type" evidence="6">
    <location>
        <begin position="22"/>
        <end position="82"/>
    </location>
</feature>
<evidence type="ECO:0000256" key="1">
    <source>
        <dbReference type="ARBA" id="ARBA00023015"/>
    </source>
</evidence>
<protein>
    <submittedName>
        <fullName evidence="7">Transcriptional regulator, TetR family</fullName>
    </submittedName>
</protein>
<dbReference type="GO" id="GO:0003700">
    <property type="term" value="F:DNA-binding transcription factor activity"/>
    <property type="evidence" value="ECO:0007669"/>
    <property type="project" value="TreeGrafter"/>
</dbReference>
<keyword evidence="8" id="KW-1185">Reference proteome</keyword>
<keyword evidence="3" id="KW-0804">Transcription</keyword>
<dbReference type="InterPro" id="IPR009057">
    <property type="entry name" value="Homeodomain-like_sf"/>
</dbReference>
<dbReference type="Pfam" id="PF00440">
    <property type="entry name" value="TetR_N"/>
    <property type="match status" value="1"/>
</dbReference>
<dbReference type="InterPro" id="IPR041490">
    <property type="entry name" value="KstR2_TetR_C"/>
</dbReference>
<evidence type="ECO:0000256" key="4">
    <source>
        <dbReference type="PROSITE-ProRule" id="PRU00335"/>
    </source>
</evidence>
<reference evidence="7 8" key="1">
    <citation type="submission" date="2017-06" db="EMBL/GenBank/DDBJ databases">
        <authorList>
            <person name="Kim H.J."/>
            <person name="Triplett B.A."/>
        </authorList>
    </citation>
    <scope>NUCLEOTIDE SEQUENCE [LARGE SCALE GENOMIC DNA]</scope>
    <source>
        <strain evidence="7 8">DSM 44715</strain>
    </source>
</reference>
<dbReference type="GO" id="GO:0000976">
    <property type="term" value="F:transcription cis-regulatory region binding"/>
    <property type="evidence" value="ECO:0007669"/>
    <property type="project" value="TreeGrafter"/>
</dbReference>
<feature type="region of interest" description="Disordered" evidence="5">
    <location>
        <begin position="1"/>
        <end position="22"/>
    </location>
</feature>
<keyword evidence="2 4" id="KW-0238">DNA-binding</keyword>
<dbReference type="PROSITE" id="PS01081">
    <property type="entry name" value="HTH_TETR_1"/>
    <property type="match status" value="1"/>
</dbReference>
<organism evidence="7 8">
    <name type="scientific">Actinomadura meyerae</name>
    <dbReference type="NCBI Taxonomy" id="240840"/>
    <lineage>
        <taxon>Bacteria</taxon>
        <taxon>Bacillati</taxon>
        <taxon>Actinomycetota</taxon>
        <taxon>Actinomycetes</taxon>
        <taxon>Streptosporangiales</taxon>
        <taxon>Thermomonosporaceae</taxon>
        <taxon>Actinomadura</taxon>
    </lineage>
</organism>
<evidence type="ECO:0000259" key="6">
    <source>
        <dbReference type="PROSITE" id="PS50977"/>
    </source>
</evidence>
<accession>A0A239C6G4</accession>
<evidence type="ECO:0000256" key="2">
    <source>
        <dbReference type="ARBA" id="ARBA00023125"/>
    </source>
</evidence>
<feature type="DNA-binding region" description="H-T-H motif" evidence="4">
    <location>
        <begin position="45"/>
        <end position="64"/>
    </location>
</feature>
<dbReference type="InterPro" id="IPR050109">
    <property type="entry name" value="HTH-type_TetR-like_transc_reg"/>
</dbReference>
<dbReference type="PANTHER" id="PTHR30055:SF234">
    <property type="entry name" value="HTH-TYPE TRANSCRIPTIONAL REGULATOR BETI"/>
    <property type="match status" value="1"/>
</dbReference>